<evidence type="ECO:0000313" key="1">
    <source>
        <dbReference type="EMBL" id="TCO45219.1"/>
    </source>
</evidence>
<proteinExistence type="predicted"/>
<dbReference type="Pfam" id="PF13289">
    <property type="entry name" value="SIR2_2"/>
    <property type="match status" value="1"/>
</dbReference>
<reference evidence="1 2" key="1">
    <citation type="journal article" date="2015" name="Stand. Genomic Sci.">
        <title>Genomic Encyclopedia of Bacterial and Archaeal Type Strains, Phase III: the genomes of soil and plant-associated and newly described type strains.</title>
        <authorList>
            <person name="Whitman W.B."/>
            <person name="Woyke T."/>
            <person name="Klenk H.P."/>
            <person name="Zhou Y."/>
            <person name="Lilburn T.G."/>
            <person name="Beck B.J."/>
            <person name="De Vos P."/>
            <person name="Vandamme P."/>
            <person name="Eisen J.A."/>
            <person name="Garrity G."/>
            <person name="Hugenholtz P."/>
            <person name="Kyrpides N.C."/>
        </authorList>
    </citation>
    <scope>NUCLEOTIDE SEQUENCE [LARGE SCALE GENOMIC DNA]</scope>
    <source>
        <strain evidence="1 2">VKM Ac-2541</strain>
    </source>
</reference>
<dbReference type="EMBL" id="SLWR01000009">
    <property type="protein sequence ID" value="TCO45219.1"/>
    <property type="molecule type" value="Genomic_DNA"/>
</dbReference>
<evidence type="ECO:0000313" key="2">
    <source>
        <dbReference type="Proteomes" id="UP000295573"/>
    </source>
</evidence>
<dbReference type="AlphaFoldDB" id="A0A4R2IML9"/>
<keyword evidence="2" id="KW-1185">Reference proteome</keyword>
<organism evidence="1 2">
    <name type="scientific">Kribbella antiqua</name>
    <dbReference type="NCBI Taxonomy" id="2512217"/>
    <lineage>
        <taxon>Bacteria</taxon>
        <taxon>Bacillati</taxon>
        <taxon>Actinomycetota</taxon>
        <taxon>Actinomycetes</taxon>
        <taxon>Propionibacteriales</taxon>
        <taxon>Kribbellaceae</taxon>
        <taxon>Kribbella</taxon>
    </lineage>
</organism>
<accession>A0A4R2IML9</accession>
<protein>
    <submittedName>
        <fullName evidence="1">SIR2-like protein</fullName>
    </submittedName>
</protein>
<comment type="caution">
    <text evidence="1">The sequence shown here is derived from an EMBL/GenBank/DDBJ whole genome shotgun (WGS) entry which is preliminary data.</text>
</comment>
<dbReference type="Proteomes" id="UP000295573">
    <property type="component" value="Unassembled WGS sequence"/>
</dbReference>
<name>A0A4R2IML9_9ACTN</name>
<gene>
    <name evidence="1" type="ORF">EV646_109394</name>
</gene>
<sequence length="147" mass="16651">MMRDFVRICGLPRWEPVEVLTNQSAKNQLIATEPFWFAYTVFFHALLTADRWLIAGYSFRDACVNDILAQVWTHRKNNPPQILVVAYGDEPKYEEISAAIWGGNRSVAAPTRANLRVYRHGIAVAPNCSTWARWDGAGLGDVAWQLT</sequence>